<organism evidence="1 2">
    <name type="scientific">Lecanicillium saksenae</name>
    <dbReference type="NCBI Taxonomy" id="468837"/>
    <lineage>
        <taxon>Eukaryota</taxon>
        <taxon>Fungi</taxon>
        <taxon>Dikarya</taxon>
        <taxon>Ascomycota</taxon>
        <taxon>Pezizomycotina</taxon>
        <taxon>Sordariomycetes</taxon>
        <taxon>Hypocreomycetidae</taxon>
        <taxon>Hypocreales</taxon>
        <taxon>Cordycipitaceae</taxon>
        <taxon>Lecanicillium</taxon>
    </lineage>
</organism>
<evidence type="ECO:0000313" key="1">
    <source>
        <dbReference type="EMBL" id="KAJ3472245.1"/>
    </source>
</evidence>
<keyword evidence="2" id="KW-1185">Reference proteome</keyword>
<dbReference type="Proteomes" id="UP001148737">
    <property type="component" value="Unassembled WGS sequence"/>
</dbReference>
<dbReference type="EMBL" id="JANAKD010003310">
    <property type="protein sequence ID" value="KAJ3472245.1"/>
    <property type="molecule type" value="Genomic_DNA"/>
</dbReference>
<comment type="caution">
    <text evidence="1">The sequence shown here is derived from an EMBL/GenBank/DDBJ whole genome shotgun (WGS) entry which is preliminary data.</text>
</comment>
<gene>
    <name evidence="1" type="ORF">NLG97_g11155</name>
</gene>
<evidence type="ECO:0000313" key="2">
    <source>
        <dbReference type="Proteomes" id="UP001148737"/>
    </source>
</evidence>
<accession>A0ACC1QB70</accession>
<sequence>MDDLFGLDTSPIPAPPAPRQDPMSTGGSAGDPFGSGAPGSPVAGASTFKPFVPSSSFGRGLTTQPSASEDLLADNNPEESKKITGESTELANLSNQISTLSTQMQETQSKRTATQNDLTQTNTQKQNFQQRLAQLRTAYEKEAQDTRSLEDQLRTSRAETQKLQGECMTLEGNLADAQAQHQQILTALQSDQQENSSLRERIRVANAEITQLKPQIEKLKMEARQQKGLVAINKKQLLTTEGERDKLKTEAEGLGKAPGDETSRGGESGSAADTSSGGVASPALSTSSGNNPFFKRTASSDIMGVFSTPTGASGPDEIFGPSAGHTPAPFRPQNTGTSTTSAGSGSFSTPPSSTPVLSRQTTLRTDNPPPPPESRQISSSFLPFGGATDSVSSSRQVSPPASRADGSVADGPTTASKAADESKEDEAKTPTAGDGKAIASPGKEKTAPFGEDDKEKAKADFDNAFAAFTSSKSAAAAETSAPKAKSAFDSEFPPISEIERDDESDSESEQARL</sequence>
<proteinExistence type="predicted"/>
<name>A0ACC1QB70_9HYPO</name>
<reference evidence="1" key="1">
    <citation type="submission" date="2022-07" db="EMBL/GenBank/DDBJ databases">
        <title>Genome Sequence of Lecanicillium saksenae.</title>
        <authorList>
            <person name="Buettner E."/>
        </authorList>
    </citation>
    <scope>NUCLEOTIDE SEQUENCE</scope>
    <source>
        <strain evidence="1">VT-O1</strain>
    </source>
</reference>
<protein>
    <submittedName>
        <fullName evidence="1">Uncharacterized protein</fullName>
    </submittedName>
</protein>